<accession>A0ABT8B9H9</accession>
<sequence>MSLNENATLRVAVARRDGEFAVVLQQVADSGEVVRTAAFTAETARSTAACLLRGADLVDGIHARMAANASPN</sequence>
<organism evidence="1 2">
    <name type="scientific">Chitinimonas viridis</name>
    <dbReference type="NCBI Taxonomy" id="664880"/>
    <lineage>
        <taxon>Bacteria</taxon>
        <taxon>Pseudomonadati</taxon>
        <taxon>Pseudomonadota</taxon>
        <taxon>Betaproteobacteria</taxon>
        <taxon>Neisseriales</taxon>
        <taxon>Chitinibacteraceae</taxon>
        <taxon>Chitinimonas</taxon>
    </lineage>
</organism>
<dbReference type="RefSeq" id="WP_290334014.1">
    <property type="nucleotide sequence ID" value="NZ_JAUFPU010000018.1"/>
</dbReference>
<comment type="caution">
    <text evidence="1">The sequence shown here is derived from an EMBL/GenBank/DDBJ whole genome shotgun (WGS) entry which is preliminary data.</text>
</comment>
<reference evidence="1" key="1">
    <citation type="journal article" date="2014" name="Int. J. Syst. Evol. Microbiol.">
        <title>Complete genome of a new Firmicutes species belonging to the dominant human colonic microbiota ('Ruminococcus bicirculans') reveals two chromosomes and a selective capacity to utilize plant glucans.</title>
        <authorList>
            <consortium name="NISC Comparative Sequencing Program"/>
            <person name="Wegmann U."/>
            <person name="Louis P."/>
            <person name="Goesmann A."/>
            <person name="Henrissat B."/>
            <person name="Duncan S.H."/>
            <person name="Flint H.J."/>
        </authorList>
    </citation>
    <scope>NUCLEOTIDE SEQUENCE</scope>
    <source>
        <strain evidence="1">CECT 7703</strain>
    </source>
</reference>
<gene>
    <name evidence="1" type="ORF">QWZ03_18115</name>
</gene>
<protein>
    <recommendedName>
        <fullName evidence="3">DUF1508 domain-containing protein</fullName>
    </recommendedName>
</protein>
<name>A0ABT8B9H9_9NEIS</name>
<keyword evidence="2" id="KW-1185">Reference proteome</keyword>
<evidence type="ECO:0008006" key="3">
    <source>
        <dbReference type="Google" id="ProtNLM"/>
    </source>
</evidence>
<proteinExistence type="predicted"/>
<evidence type="ECO:0000313" key="1">
    <source>
        <dbReference type="EMBL" id="MDN3578685.1"/>
    </source>
</evidence>
<evidence type="ECO:0000313" key="2">
    <source>
        <dbReference type="Proteomes" id="UP001180081"/>
    </source>
</evidence>
<dbReference type="EMBL" id="JAUFPU010000018">
    <property type="protein sequence ID" value="MDN3578685.1"/>
    <property type="molecule type" value="Genomic_DNA"/>
</dbReference>
<dbReference type="Proteomes" id="UP001180081">
    <property type="component" value="Unassembled WGS sequence"/>
</dbReference>
<reference evidence="1" key="2">
    <citation type="submission" date="2023-06" db="EMBL/GenBank/DDBJ databases">
        <authorList>
            <person name="Lucena T."/>
            <person name="Sun Q."/>
        </authorList>
    </citation>
    <scope>NUCLEOTIDE SEQUENCE</scope>
    <source>
        <strain evidence="1">CECT 7703</strain>
    </source>
</reference>